<dbReference type="Proteomes" id="UP000245383">
    <property type="component" value="Unassembled WGS sequence"/>
</dbReference>
<dbReference type="AlphaFoldDB" id="A0A2T9YML8"/>
<proteinExistence type="predicted"/>
<name>A0A2T9YML8_9FUNG</name>
<organism evidence="1 2">
    <name type="scientific">Smittium simulii</name>
    <dbReference type="NCBI Taxonomy" id="133385"/>
    <lineage>
        <taxon>Eukaryota</taxon>
        <taxon>Fungi</taxon>
        <taxon>Fungi incertae sedis</taxon>
        <taxon>Zoopagomycota</taxon>
        <taxon>Kickxellomycotina</taxon>
        <taxon>Harpellomycetes</taxon>
        <taxon>Harpellales</taxon>
        <taxon>Legeriomycetaceae</taxon>
        <taxon>Smittium</taxon>
    </lineage>
</organism>
<sequence length="176" mass="20301">MSFSDNNQNGLADNFSACSDIEHSPYSQSSLTDIKAPLNLEKNQNSNNSFYASQKNEDSKHDLNKCLDPESEEFRFDSEALFINQDTDKKLLQTRFIEWDGKMKDLQTKIIETIDSRLLVQSENICQLTETEVNSIQQKEKRRDDIISKLKQFVSVLHQLQNSIFDENDSLDEVAN</sequence>
<keyword evidence="2" id="KW-1185">Reference proteome</keyword>
<evidence type="ECO:0000313" key="1">
    <source>
        <dbReference type="EMBL" id="PVU93595.1"/>
    </source>
</evidence>
<accession>A0A2T9YML8</accession>
<gene>
    <name evidence="1" type="ORF">BB561_003165</name>
</gene>
<dbReference type="OrthoDB" id="5594842at2759"/>
<protein>
    <submittedName>
        <fullName evidence="1">Uncharacterized protein</fullName>
    </submittedName>
</protein>
<reference evidence="1 2" key="1">
    <citation type="journal article" date="2018" name="MBio">
        <title>Comparative Genomics Reveals the Core Gene Toolbox for the Fungus-Insect Symbiosis.</title>
        <authorList>
            <person name="Wang Y."/>
            <person name="Stata M."/>
            <person name="Wang W."/>
            <person name="Stajich J.E."/>
            <person name="White M.M."/>
            <person name="Moncalvo J.M."/>
        </authorList>
    </citation>
    <scope>NUCLEOTIDE SEQUENCE [LARGE SCALE GENOMIC DNA]</scope>
    <source>
        <strain evidence="1 2">SWE-8-4</strain>
    </source>
</reference>
<evidence type="ECO:0000313" key="2">
    <source>
        <dbReference type="Proteomes" id="UP000245383"/>
    </source>
</evidence>
<dbReference type="EMBL" id="MBFR01000123">
    <property type="protein sequence ID" value="PVU93595.1"/>
    <property type="molecule type" value="Genomic_DNA"/>
</dbReference>
<comment type="caution">
    <text evidence="1">The sequence shown here is derived from an EMBL/GenBank/DDBJ whole genome shotgun (WGS) entry which is preliminary data.</text>
</comment>